<dbReference type="Proteomes" id="UP000326396">
    <property type="component" value="Linkage Group LG4"/>
</dbReference>
<organism evidence="2 3">
    <name type="scientific">Mikania micrantha</name>
    <name type="common">bitter vine</name>
    <dbReference type="NCBI Taxonomy" id="192012"/>
    <lineage>
        <taxon>Eukaryota</taxon>
        <taxon>Viridiplantae</taxon>
        <taxon>Streptophyta</taxon>
        <taxon>Embryophyta</taxon>
        <taxon>Tracheophyta</taxon>
        <taxon>Spermatophyta</taxon>
        <taxon>Magnoliopsida</taxon>
        <taxon>eudicotyledons</taxon>
        <taxon>Gunneridae</taxon>
        <taxon>Pentapetalae</taxon>
        <taxon>asterids</taxon>
        <taxon>campanulids</taxon>
        <taxon>Asterales</taxon>
        <taxon>Asteraceae</taxon>
        <taxon>Asteroideae</taxon>
        <taxon>Heliantheae alliance</taxon>
        <taxon>Eupatorieae</taxon>
        <taxon>Mikania</taxon>
    </lineage>
</organism>
<evidence type="ECO:0000313" key="3">
    <source>
        <dbReference type="Proteomes" id="UP000326396"/>
    </source>
</evidence>
<evidence type="ECO:0000256" key="1">
    <source>
        <dbReference type="SAM" id="MobiDB-lite"/>
    </source>
</evidence>
<protein>
    <submittedName>
        <fullName evidence="2">Uncharacterized protein</fullName>
    </submittedName>
</protein>
<sequence>MARVIMHGISEPMDAKVGSFEGEGSARKVRGFLMEVRQDHRFASPSGSLAEGSPPYGSANETPGSIPSFQFAKRFGQREKDLQYFRDLRDEMVVLTPSSREMVKY</sequence>
<reference evidence="2 3" key="1">
    <citation type="submission" date="2019-05" db="EMBL/GenBank/DDBJ databases">
        <title>Mikania micrantha, genome provides insights into the molecular mechanism of rapid growth.</title>
        <authorList>
            <person name="Liu B."/>
        </authorList>
    </citation>
    <scope>NUCLEOTIDE SEQUENCE [LARGE SCALE GENOMIC DNA]</scope>
    <source>
        <strain evidence="2">NLD-2019</strain>
        <tissue evidence="2">Leaf</tissue>
    </source>
</reference>
<name>A0A5N6N167_9ASTR</name>
<keyword evidence="3" id="KW-1185">Reference proteome</keyword>
<dbReference type="EMBL" id="SZYD01000014">
    <property type="protein sequence ID" value="KAD4180429.1"/>
    <property type="molecule type" value="Genomic_DNA"/>
</dbReference>
<feature type="region of interest" description="Disordered" evidence="1">
    <location>
        <begin position="43"/>
        <end position="67"/>
    </location>
</feature>
<accession>A0A5N6N167</accession>
<evidence type="ECO:0000313" key="2">
    <source>
        <dbReference type="EMBL" id="KAD4180429.1"/>
    </source>
</evidence>
<dbReference type="AlphaFoldDB" id="A0A5N6N167"/>
<proteinExistence type="predicted"/>
<gene>
    <name evidence="2" type="ORF">E3N88_29020</name>
</gene>
<comment type="caution">
    <text evidence="2">The sequence shown here is derived from an EMBL/GenBank/DDBJ whole genome shotgun (WGS) entry which is preliminary data.</text>
</comment>